<name>A0A918WKN3_9BACT</name>
<keyword evidence="5" id="KW-0670">Pyruvate</keyword>
<dbReference type="CDD" id="cd02000">
    <property type="entry name" value="TPP_E1_PDC_ADC_BCADC"/>
    <property type="match status" value="1"/>
</dbReference>
<keyword evidence="3" id="KW-0786">Thiamine pyrophosphate</keyword>
<keyword evidence="6" id="KW-1185">Reference proteome</keyword>
<dbReference type="GO" id="GO:0004739">
    <property type="term" value="F:pyruvate dehydrogenase (acetyl-transferring) activity"/>
    <property type="evidence" value="ECO:0007669"/>
    <property type="project" value="TreeGrafter"/>
</dbReference>
<gene>
    <name evidence="5" type="primary">pdhA</name>
    <name evidence="5" type="ORF">GCM10007100_20820</name>
</gene>
<evidence type="ECO:0000256" key="3">
    <source>
        <dbReference type="ARBA" id="ARBA00023052"/>
    </source>
</evidence>
<evidence type="ECO:0000256" key="1">
    <source>
        <dbReference type="ARBA" id="ARBA00001964"/>
    </source>
</evidence>
<comment type="cofactor">
    <cofactor evidence="1">
        <name>thiamine diphosphate</name>
        <dbReference type="ChEBI" id="CHEBI:58937"/>
    </cofactor>
</comment>
<dbReference type="Proteomes" id="UP000644507">
    <property type="component" value="Unassembled WGS sequence"/>
</dbReference>
<dbReference type="PANTHER" id="PTHR11516:SF60">
    <property type="entry name" value="PYRUVATE DEHYDROGENASE E1 COMPONENT SUBUNIT ALPHA"/>
    <property type="match status" value="1"/>
</dbReference>
<proteinExistence type="predicted"/>
<reference evidence="5" key="2">
    <citation type="submission" date="2020-09" db="EMBL/GenBank/DDBJ databases">
        <authorList>
            <person name="Sun Q."/>
            <person name="Kim S."/>
        </authorList>
    </citation>
    <scope>NUCLEOTIDE SEQUENCE</scope>
    <source>
        <strain evidence="5">KCTC 12988</strain>
    </source>
</reference>
<feature type="domain" description="Dehydrogenase E1 component" evidence="4">
    <location>
        <begin position="33"/>
        <end position="334"/>
    </location>
</feature>
<protein>
    <submittedName>
        <fullName evidence="5">Pyruvate dehydrogenase E1 component subunit alpha</fullName>
    </submittedName>
</protein>
<dbReference type="InterPro" id="IPR050642">
    <property type="entry name" value="PDH_E1_Alpha_Subunit"/>
</dbReference>
<evidence type="ECO:0000313" key="6">
    <source>
        <dbReference type="Proteomes" id="UP000644507"/>
    </source>
</evidence>
<keyword evidence="2" id="KW-0560">Oxidoreductase</keyword>
<dbReference type="RefSeq" id="WP_189569888.1">
    <property type="nucleotide sequence ID" value="NZ_BMXI01000008.1"/>
</dbReference>
<evidence type="ECO:0000256" key="2">
    <source>
        <dbReference type="ARBA" id="ARBA00023002"/>
    </source>
</evidence>
<accession>A0A918WKN3</accession>
<evidence type="ECO:0000259" key="4">
    <source>
        <dbReference type="Pfam" id="PF00676"/>
    </source>
</evidence>
<dbReference type="Gene3D" id="3.40.50.970">
    <property type="match status" value="1"/>
</dbReference>
<reference evidence="5" key="1">
    <citation type="journal article" date="2014" name="Int. J. Syst. Evol. Microbiol.">
        <title>Complete genome sequence of Corynebacterium casei LMG S-19264T (=DSM 44701T), isolated from a smear-ripened cheese.</title>
        <authorList>
            <consortium name="US DOE Joint Genome Institute (JGI-PGF)"/>
            <person name="Walter F."/>
            <person name="Albersmeier A."/>
            <person name="Kalinowski J."/>
            <person name="Ruckert C."/>
        </authorList>
    </citation>
    <scope>NUCLEOTIDE SEQUENCE</scope>
    <source>
        <strain evidence="5">KCTC 12988</strain>
    </source>
</reference>
<sequence length="361" mass="40089">MIASPEPNVDGLDFSDSPINKSLSNSEKIELYRTMMRIRRFETVSLKFYNAGKMGGFLHLYTGQESIATSCASLMGDHDHMITAYRCHGHALSVGMGMKECMAELYGKVTGCSQGKGGSMHFFAPDKNYWGGHGIVGGQIPLGIGLAYGVKYNENVGCSLSFMGDGAVNQGSVHESMNIAALFELPAVIIIENNGYSMGTSQKRSSAFRDCLAQRAESYDMAWDLINGEDIYELRAKLHIAMERARKESLPTVLEIQTYRWYGHSVADANAKKYRSPEEIQKYKDEHDPIILWEKKLIAEGVFTAEDAKQIGKEAMAEATEAAEFAESSPPPTLEDISKHVYWETDNETEASQIGRHFFND</sequence>
<dbReference type="PANTHER" id="PTHR11516">
    <property type="entry name" value="PYRUVATE DEHYDROGENASE E1 COMPONENT, ALPHA SUBUNIT BACTERIAL AND ORGANELLAR"/>
    <property type="match status" value="1"/>
</dbReference>
<dbReference type="SUPFAM" id="SSF52518">
    <property type="entry name" value="Thiamin diphosphate-binding fold (THDP-binding)"/>
    <property type="match status" value="1"/>
</dbReference>
<dbReference type="Pfam" id="PF00676">
    <property type="entry name" value="E1_dh"/>
    <property type="match status" value="1"/>
</dbReference>
<dbReference type="InterPro" id="IPR029061">
    <property type="entry name" value="THDP-binding"/>
</dbReference>
<organism evidence="5 6">
    <name type="scientific">Roseibacillus persicicus</name>
    <dbReference type="NCBI Taxonomy" id="454148"/>
    <lineage>
        <taxon>Bacteria</taxon>
        <taxon>Pseudomonadati</taxon>
        <taxon>Verrucomicrobiota</taxon>
        <taxon>Verrucomicrobiia</taxon>
        <taxon>Verrucomicrobiales</taxon>
        <taxon>Verrucomicrobiaceae</taxon>
        <taxon>Roseibacillus</taxon>
    </lineage>
</organism>
<evidence type="ECO:0000313" key="5">
    <source>
        <dbReference type="EMBL" id="GHC54280.1"/>
    </source>
</evidence>
<dbReference type="EMBL" id="BMXI01000008">
    <property type="protein sequence ID" value="GHC54280.1"/>
    <property type="molecule type" value="Genomic_DNA"/>
</dbReference>
<dbReference type="InterPro" id="IPR001017">
    <property type="entry name" value="DH_E1"/>
</dbReference>
<dbReference type="AlphaFoldDB" id="A0A918WKN3"/>
<comment type="caution">
    <text evidence="5">The sequence shown here is derived from an EMBL/GenBank/DDBJ whole genome shotgun (WGS) entry which is preliminary data.</text>
</comment>
<dbReference type="GO" id="GO:0006086">
    <property type="term" value="P:pyruvate decarboxylation to acetyl-CoA"/>
    <property type="evidence" value="ECO:0007669"/>
    <property type="project" value="TreeGrafter"/>
</dbReference>